<accession>A0AAN4VZU5</accession>
<comment type="caution">
    <text evidence="1">The sequence shown here is derived from an EMBL/GenBank/DDBJ whole genome shotgun (WGS) entry which is preliminary data.</text>
</comment>
<proteinExistence type="predicted"/>
<gene>
    <name evidence="1" type="ORF">PEDI_25350</name>
</gene>
<dbReference type="AlphaFoldDB" id="A0AAN4VZU5"/>
<organism evidence="1 2">
    <name type="scientific">Persicobacter diffluens</name>
    <dbReference type="NCBI Taxonomy" id="981"/>
    <lineage>
        <taxon>Bacteria</taxon>
        <taxon>Pseudomonadati</taxon>
        <taxon>Bacteroidota</taxon>
        <taxon>Cytophagia</taxon>
        <taxon>Cytophagales</taxon>
        <taxon>Persicobacteraceae</taxon>
        <taxon>Persicobacter</taxon>
    </lineage>
</organism>
<reference evidence="1 2" key="1">
    <citation type="submission" date="2021-12" db="EMBL/GenBank/DDBJ databases">
        <title>Genome sequencing of bacteria with rrn-lacking chromosome and rrn-plasmid.</title>
        <authorList>
            <person name="Anda M."/>
            <person name="Iwasaki W."/>
        </authorList>
    </citation>
    <scope>NUCLEOTIDE SEQUENCE [LARGE SCALE GENOMIC DNA]</scope>
    <source>
        <strain evidence="1 2">NBRC 15940</strain>
    </source>
</reference>
<evidence type="ECO:0000313" key="2">
    <source>
        <dbReference type="Proteomes" id="UP001310022"/>
    </source>
</evidence>
<evidence type="ECO:0000313" key="1">
    <source>
        <dbReference type="EMBL" id="GJM61983.1"/>
    </source>
</evidence>
<keyword evidence="2" id="KW-1185">Reference proteome</keyword>
<dbReference type="EMBL" id="BQKE01000001">
    <property type="protein sequence ID" value="GJM61983.1"/>
    <property type="molecule type" value="Genomic_DNA"/>
</dbReference>
<name>A0AAN4VZU5_9BACT</name>
<dbReference type="Proteomes" id="UP001310022">
    <property type="component" value="Unassembled WGS sequence"/>
</dbReference>
<protein>
    <submittedName>
        <fullName evidence="1">Uncharacterized protein</fullName>
    </submittedName>
</protein>
<sequence>MNAALLFSFFLDKKRNKKIKAVINSGESWMLLPEPLKALFVPYQE</sequence>